<dbReference type="GO" id="GO:0033743">
    <property type="term" value="F:peptide-methionine (R)-S-oxide reductase activity"/>
    <property type="evidence" value="ECO:0007669"/>
    <property type="project" value="UniProtKB-EC"/>
</dbReference>
<dbReference type="Proteomes" id="UP001210261">
    <property type="component" value="Unassembled WGS sequence"/>
</dbReference>
<dbReference type="PROSITE" id="PS51790">
    <property type="entry name" value="MSRB"/>
    <property type="match status" value="1"/>
</dbReference>
<reference evidence="8 9" key="1">
    <citation type="submission" date="2023-01" db="EMBL/GenBank/DDBJ databases">
        <title>Description of Helicobacter ibis sp. nov. isolated from faecal droppings of black-faced ibis (Theristicus melanopis).</title>
        <authorList>
            <person name="Lopez-Cantillo M."/>
            <person name="Vidal-Veuthey B."/>
            <person name="Mella A."/>
            <person name="De La Haba R."/>
            <person name="Collado L."/>
        </authorList>
    </citation>
    <scope>NUCLEOTIDE SEQUENCE [LARGE SCALE GENOMIC DNA]</scope>
    <source>
        <strain evidence="8 9">A82</strain>
    </source>
</reference>
<dbReference type="InterPro" id="IPR011057">
    <property type="entry name" value="Mss4-like_sf"/>
</dbReference>
<evidence type="ECO:0000259" key="7">
    <source>
        <dbReference type="PROSITE" id="PS51790"/>
    </source>
</evidence>
<dbReference type="InterPro" id="IPR028427">
    <property type="entry name" value="Met_Sox_Rdtase_MsrB"/>
</dbReference>
<comment type="caution">
    <text evidence="8">The sequence shown here is derived from an EMBL/GenBank/DDBJ whole genome shotgun (WGS) entry which is preliminary data.</text>
</comment>
<dbReference type="PANTHER" id="PTHR46081:SF8">
    <property type="entry name" value="PEPTIDE METHIONINE SULFOXIDE REDUCTASE 2"/>
    <property type="match status" value="1"/>
</dbReference>
<keyword evidence="4" id="KW-0862">Zinc</keyword>
<dbReference type="InterPro" id="IPR002579">
    <property type="entry name" value="Met_Sox_Rdtase_MsrB_dom"/>
</dbReference>
<proteinExistence type="predicted"/>
<evidence type="ECO:0000256" key="3">
    <source>
        <dbReference type="ARBA" id="ARBA00022723"/>
    </source>
</evidence>
<comment type="catalytic activity">
    <reaction evidence="6">
        <text>L-methionyl-[protein] + [thioredoxin]-disulfide + H2O = L-methionyl-(R)-S-oxide-[protein] + [thioredoxin]-dithiol</text>
        <dbReference type="Rhea" id="RHEA:24164"/>
        <dbReference type="Rhea" id="RHEA-COMP:10698"/>
        <dbReference type="Rhea" id="RHEA-COMP:10700"/>
        <dbReference type="Rhea" id="RHEA-COMP:12313"/>
        <dbReference type="Rhea" id="RHEA-COMP:12314"/>
        <dbReference type="ChEBI" id="CHEBI:15377"/>
        <dbReference type="ChEBI" id="CHEBI:16044"/>
        <dbReference type="ChEBI" id="CHEBI:29950"/>
        <dbReference type="ChEBI" id="CHEBI:45764"/>
        <dbReference type="ChEBI" id="CHEBI:50058"/>
        <dbReference type="EC" id="1.8.4.12"/>
    </reaction>
</comment>
<evidence type="ECO:0000256" key="2">
    <source>
        <dbReference type="ARBA" id="ARBA00012499"/>
    </source>
</evidence>
<keyword evidence="5 8" id="KW-0560">Oxidoreductase</keyword>
<keyword evidence="3" id="KW-0479">Metal-binding</keyword>
<feature type="domain" description="MsrB" evidence="7">
    <location>
        <begin position="1"/>
        <end position="119"/>
    </location>
</feature>
<evidence type="ECO:0000256" key="1">
    <source>
        <dbReference type="ARBA" id="ARBA00001947"/>
    </source>
</evidence>
<gene>
    <name evidence="8" type="ORF">PF021_04645</name>
</gene>
<evidence type="ECO:0000313" key="9">
    <source>
        <dbReference type="Proteomes" id="UP001210261"/>
    </source>
</evidence>
<evidence type="ECO:0000256" key="4">
    <source>
        <dbReference type="ARBA" id="ARBA00022833"/>
    </source>
</evidence>
<dbReference type="Gene3D" id="2.170.150.20">
    <property type="entry name" value="Peptide methionine sulfoxide reductase"/>
    <property type="match status" value="1"/>
</dbReference>
<dbReference type="EMBL" id="JAQHXR010000002">
    <property type="protein sequence ID" value="MDA3968962.1"/>
    <property type="molecule type" value="Genomic_DNA"/>
</dbReference>
<dbReference type="NCBIfam" id="NF004036">
    <property type="entry name" value="PRK05508.1"/>
    <property type="match status" value="1"/>
</dbReference>
<evidence type="ECO:0000256" key="6">
    <source>
        <dbReference type="ARBA" id="ARBA00048488"/>
    </source>
</evidence>
<dbReference type="SUPFAM" id="SSF51316">
    <property type="entry name" value="Mss4-like"/>
    <property type="match status" value="1"/>
</dbReference>
<evidence type="ECO:0000256" key="5">
    <source>
        <dbReference type="ARBA" id="ARBA00023002"/>
    </source>
</evidence>
<comment type="cofactor">
    <cofactor evidence="1">
        <name>Zn(2+)</name>
        <dbReference type="ChEBI" id="CHEBI:29105"/>
    </cofactor>
</comment>
<evidence type="ECO:0000313" key="8">
    <source>
        <dbReference type="EMBL" id="MDA3968962.1"/>
    </source>
</evidence>
<dbReference type="Pfam" id="PF01641">
    <property type="entry name" value="SelR"/>
    <property type="match status" value="1"/>
</dbReference>
<accession>A0ABT4VE29</accession>
<keyword evidence="9" id="KW-1185">Reference proteome</keyword>
<protein>
    <recommendedName>
        <fullName evidence="2">peptide-methionine (R)-S-oxide reductase</fullName>
        <ecNumber evidence="2">1.8.4.12</ecNumber>
    </recommendedName>
</protein>
<organism evidence="8 9">
    <name type="scientific">Helicobacter ibis</name>
    <dbReference type="NCBI Taxonomy" id="2962633"/>
    <lineage>
        <taxon>Bacteria</taxon>
        <taxon>Pseudomonadati</taxon>
        <taxon>Campylobacterota</taxon>
        <taxon>Epsilonproteobacteria</taxon>
        <taxon>Campylobacterales</taxon>
        <taxon>Helicobacteraceae</taxon>
        <taxon>Helicobacter</taxon>
    </lineage>
</organism>
<dbReference type="PANTHER" id="PTHR46081">
    <property type="entry name" value="PEPTIDE METHIONINE SULFOXIDE REDUCTASE 2"/>
    <property type="match status" value="1"/>
</dbReference>
<dbReference type="RefSeq" id="WP_271021257.1">
    <property type="nucleotide sequence ID" value="NZ_JAQHXR010000002.1"/>
</dbReference>
<dbReference type="NCBIfam" id="TIGR00357">
    <property type="entry name" value="peptide-methionine (R)-S-oxide reductase MsrB"/>
    <property type="match status" value="1"/>
</dbReference>
<dbReference type="EC" id="1.8.4.12" evidence="2"/>
<name>A0ABT4VE29_9HELI</name>
<sequence length="121" mass="14018">MQYNKLTPQEEYIIINKGTERPFSGEYENFFEDGIYVCKRCDSKLFTSESKFHSNCGWPSFESCIKDSIIETLDSDKIRMEIICANCKGHLGHVFRGEGFTETNTRHCVNSLAIKFIKNEK</sequence>